<reference evidence="2" key="1">
    <citation type="submission" date="2025-08" db="UniProtKB">
        <authorList>
            <consortium name="Ensembl"/>
        </authorList>
    </citation>
    <scope>IDENTIFICATION</scope>
</reference>
<dbReference type="GO" id="GO:0042278">
    <property type="term" value="P:purine nucleoside metabolic process"/>
    <property type="evidence" value="ECO:0007669"/>
    <property type="project" value="TreeGrafter"/>
</dbReference>
<feature type="compositionally biased region" description="Basic and acidic residues" evidence="1">
    <location>
        <begin position="41"/>
        <end position="54"/>
    </location>
</feature>
<dbReference type="PANTHER" id="PTHR11106">
    <property type="entry name" value="GANGLIOSIDE INDUCED DIFFERENTIATION ASSOCIATED PROTEIN 2-RELATED"/>
    <property type="match status" value="1"/>
</dbReference>
<name>A0A3B3UTM8_9TELE</name>
<dbReference type="Gene3D" id="3.40.220.10">
    <property type="entry name" value="Leucine Aminopeptidase, subunit E, domain 1"/>
    <property type="match status" value="1"/>
</dbReference>
<dbReference type="InterPro" id="IPR043472">
    <property type="entry name" value="Macro_dom-like"/>
</dbReference>
<accession>A0A3B3UTM8</accession>
<reference evidence="2" key="2">
    <citation type="submission" date="2025-09" db="UniProtKB">
        <authorList>
            <consortium name="Ensembl"/>
        </authorList>
    </citation>
    <scope>IDENTIFICATION</scope>
</reference>
<dbReference type="PANTHER" id="PTHR11106:SF104">
    <property type="entry name" value="ADP-RIBOSE GLYCOHYDROLASE MACROD2"/>
    <property type="match status" value="1"/>
</dbReference>
<organism evidence="2 3">
    <name type="scientific">Poecilia latipinna</name>
    <name type="common">sailfin molly</name>
    <dbReference type="NCBI Taxonomy" id="48699"/>
    <lineage>
        <taxon>Eukaryota</taxon>
        <taxon>Metazoa</taxon>
        <taxon>Chordata</taxon>
        <taxon>Craniata</taxon>
        <taxon>Vertebrata</taxon>
        <taxon>Euteleostomi</taxon>
        <taxon>Actinopterygii</taxon>
        <taxon>Neopterygii</taxon>
        <taxon>Teleostei</taxon>
        <taxon>Neoteleostei</taxon>
        <taxon>Acanthomorphata</taxon>
        <taxon>Ovalentaria</taxon>
        <taxon>Atherinomorphae</taxon>
        <taxon>Cyprinodontiformes</taxon>
        <taxon>Poeciliidae</taxon>
        <taxon>Poeciliinae</taxon>
        <taxon>Poecilia</taxon>
    </lineage>
</organism>
<protein>
    <submittedName>
        <fullName evidence="2">O-acetyl-ADP-ribose deacetylase MACROD2-like</fullName>
    </submittedName>
</protein>
<dbReference type="Ensembl" id="ENSPLAT00000024830.1">
    <property type="protein sequence ID" value="ENSPLAP00000016009.1"/>
    <property type="gene ID" value="ENSPLAG00000020079.1"/>
</dbReference>
<dbReference type="SUPFAM" id="SSF52949">
    <property type="entry name" value="Macro domain-like"/>
    <property type="match status" value="1"/>
</dbReference>
<dbReference type="GO" id="GO:0006974">
    <property type="term" value="P:DNA damage response"/>
    <property type="evidence" value="ECO:0007669"/>
    <property type="project" value="TreeGrafter"/>
</dbReference>
<feature type="region of interest" description="Disordered" evidence="1">
    <location>
        <begin position="41"/>
        <end position="67"/>
    </location>
</feature>
<keyword evidence="3" id="KW-1185">Reference proteome</keyword>
<dbReference type="GeneTree" id="ENSGT01010000223290"/>
<dbReference type="GO" id="GO:0140291">
    <property type="term" value="P:peptidyl-glutamate ADP-deribosylation"/>
    <property type="evidence" value="ECO:0007669"/>
    <property type="project" value="TreeGrafter"/>
</dbReference>
<evidence type="ECO:0000313" key="2">
    <source>
        <dbReference type="Ensembl" id="ENSPLAP00000016009.1"/>
    </source>
</evidence>
<evidence type="ECO:0000313" key="3">
    <source>
        <dbReference type="Proteomes" id="UP000261500"/>
    </source>
</evidence>
<evidence type="ECO:0000256" key="1">
    <source>
        <dbReference type="SAM" id="MobiDB-lite"/>
    </source>
</evidence>
<dbReference type="GO" id="GO:0005654">
    <property type="term" value="C:nucleoplasm"/>
    <property type="evidence" value="ECO:0007669"/>
    <property type="project" value="TreeGrafter"/>
</dbReference>
<dbReference type="STRING" id="48699.ENSPLAP00000016009"/>
<dbReference type="Proteomes" id="UP000261500">
    <property type="component" value="Unplaced"/>
</dbReference>
<dbReference type="AlphaFoldDB" id="A0A3B3UTM8"/>
<sequence length="122" mass="14039">SGSMSKKKKDWKTEKERLLQLDREDRRKEYRKGFTQLDDIPTWREENRSRNKEDDEKELPGGGGLGDKVSLYKGDITVLEVDAIVNAGRSSALYILHCTGKWELSAFHCFMANSLLVFLSKK</sequence>
<dbReference type="GO" id="GO:0140293">
    <property type="term" value="F:ADP-ribosylglutamate hydrolase activity"/>
    <property type="evidence" value="ECO:0007669"/>
    <property type="project" value="TreeGrafter"/>
</dbReference>
<proteinExistence type="predicted"/>